<keyword evidence="4 9" id="KW-0812">Transmembrane</keyword>
<dbReference type="GO" id="GO:0004190">
    <property type="term" value="F:aspartic-type endopeptidase activity"/>
    <property type="evidence" value="ECO:0007669"/>
    <property type="project" value="UniProtKB-UniRule"/>
</dbReference>
<keyword evidence="3 9" id="KW-0645">Protease</keyword>
<keyword evidence="7 9" id="KW-1133">Transmembrane helix</keyword>
<protein>
    <recommendedName>
        <fullName evidence="9">Lipoprotein signal peptidase</fullName>
        <ecNumber evidence="9">3.4.23.36</ecNumber>
    </recommendedName>
    <alternativeName>
        <fullName evidence="9">Prolipoprotein signal peptidase</fullName>
    </alternativeName>
    <alternativeName>
        <fullName evidence="9">Signal peptidase II</fullName>
        <shortName evidence="9">SPase II</shortName>
    </alternativeName>
</protein>
<reference evidence="11" key="2">
    <citation type="submission" date="2020-09" db="EMBL/GenBank/DDBJ databases">
        <authorList>
            <person name="Sun Q."/>
            <person name="Kim S."/>
        </authorList>
    </citation>
    <scope>NUCLEOTIDE SEQUENCE</scope>
    <source>
        <strain evidence="11">KCTC 12870</strain>
    </source>
</reference>
<dbReference type="Proteomes" id="UP000642829">
    <property type="component" value="Unassembled WGS sequence"/>
</dbReference>
<name>A0A8J3DFG8_9BACT</name>
<evidence type="ECO:0000256" key="8">
    <source>
        <dbReference type="ARBA" id="ARBA00023136"/>
    </source>
</evidence>
<dbReference type="InterPro" id="IPR001872">
    <property type="entry name" value="Peptidase_A8"/>
</dbReference>
<gene>
    <name evidence="9 11" type="primary">lspA</name>
    <name evidence="11" type="ORF">GCM10007047_08460</name>
</gene>
<feature type="active site" evidence="9">
    <location>
        <position position="141"/>
    </location>
</feature>
<dbReference type="PRINTS" id="PR00781">
    <property type="entry name" value="LIPOSIGPTASE"/>
</dbReference>
<accession>A0A8J3DFG8</accession>
<dbReference type="Pfam" id="PF01252">
    <property type="entry name" value="Peptidase_A8"/>
    <property type="match status" value="1"/>
</dbReference>
<keyword evidence="2 9" id="KW-1003">Cell membrane</keyword>
<dbReference type="EMBL" id="BMXG01000004">
    <property type="protein sequence ID" value="GHB95128.1"/>
    <property type="molecule type" value="Genomic_DNA"/>
</dbReference>
<comment type="catalytic activity">
    <reaction evidence="9">
        <text>Release of signal peptides from bacterial membrane prolipoproteins. Hydrolyzes -Xaa-Yaa-Zaa-|-(S,diacylglyceryl)Cys-, in which Xaa is hydrophobic (preferably Leu), and Yaa (Ala or Ser) and Zaa (Gly or Ala) have small, neutral side chains.</text>
        <dbReference type="EC" id="3.4.23.36"/>
    </reaction>
</comment>
<feature type="transmembrane region" description="Helical" evidence="9">
    <location>
        <begin position="58"/>
        <end position="74"/>
    </location>
</feature>
<feature type="transmembrane region" description="Helical" evidence="9">
    <location>
        <begin position="111"/>
        <end position="131"/>
    </location>
</feature>
<dbReference type="EC" id="3.4.23.36" evidence="9"/>
<dbReference type="UniPathway" id="UPA00665"/>
<feature type="transmembrane region" description="Helical" evidence="9">
    <location>
        <begin position="27"/>
        <end position="46"/>
    </location>
</feature>
<feature type="active site" evidence="9">
    <location>
        <position position="159"/>
    </location>
</feature>
<keyword evidence="12" id="KW-1185">Reference proteome</keyword>
<dbReference type="NCBIfam" id="TIGR00077">
    <property type="entry name" value="lspA"/>
    <property type="match status" value="1"/>
</dbReference>
<feature type="transmembrane region" description="Helical" evidence="9">
    <location>
        <begin position="151"/>
        <end position="175"/>
    </location>
</feature>
<dbReference type="HAMAP" id="MF_00161">
    <property type="entry name" value="LspA"/>
    <property type="match status" value="1"/>
</dbReference>
<reference evidence="11" key="1">
    <citation type="journal article" date="2014" name="Int. J. Syst. Evol. Microbiol.">
        <title>Complete genome sequence of Corynebacterium casei LMG S-19264T (=DSM 44701T), isolated from a smear-ripened cheese.</title>
        <authorList>
            <consortium name="US DOE Joint Genome Institute (JGI-PGF)"/>
            <person name="Walter F."/>
            <person name="Albersmeier A."/>
            <person name="Kalinowski J."/>
            <person name="Ruckert C."/>
        </authorList>
    </citation>
    <scope>NUCLEOTIDE SEQUENCE</scope>
    <source>
        <strain evidence="11">KCTC 12870</strain>
    </source>
</reference>
<dbReference type="GO" id="GO:0006508">
    <property type="term" value="P:proteolysis"/>
    <property type="evidence" value="ECO:0007669"/>
    <property type="project" value="UniProtKB-KW"/>
</dbReference>
<evidence type="ECO:0000256" key="2">
    <source>
        <dbReference type="ARBA" id="ARBA00022475"/>
    </source>
</evidence>
<evidence type="ECO:0000256" key="5">
    <source>
        <dbReference type="ARBA" id="ARBA00022750"/>
    </source>
</evidence>
<evidence type="ECO:0000256" key="10">
    <source>
        <dbReference type="RuleBase" id="RU004181"/>
    </source>
</evidence>
<dbReference type="GO" id="GO:0005886">
    <property type="term" value="C:plasma membrane"/>
    <property type="evidence" value="ECO:0007669"/>
    <property type="project" value="UniProtKB-SubCell"/>
</dbReference>
<evidence type="ECO:0000256" key="4">
    <source>
        <dbReference type="ARBA" id="ARBA00022692"/>
    </source>
</evidence>
<evidence type="ECO:0000256" key="6">
    <source>
        <dbReference type="ARBA" id="ARBA00022801"/>
    </source>
</evidence>
<proteinExistence type="inferred from homology"/>
<keyword evidence="5 9" id="KW-0064">Aspartyl protease</keyword>
<evidence type="ECO:0000313" key="12">
    <source>
        <dbReference type="Proteomes" id="UP000642829"/>
    </source>
</evidence>
<feature type="transmembrane region" description="Helical" evidence="9">
    <location>
        <begin position="86"/>
        <end position="104"/>
    </location>
</feature>
<organism evidence="11 12">
    <name type="scientific">Cerasicoccus arenae</name>
    <dbReference type="NCBI Taxonomy" id="424488"/>
    <lineage>
        <taxon>Bacteria</taxon>
        <taxon>Pseudomonadati</taxon>
        <taxon>Verrucomicrobiota</taxon>
        <taxon>Opitutia</taxon>
        <taxon>Puniceicoccales</taxon>
        <taxon>Cerasicoccaceae</taxon>
        <taxon>Cerasicoccus</taxon>
    </lineage>
</organism>
<comment type="subcellular location">
    <subcellularLocation>
        <location evidence="9">Cell membrane</location>
        <topology evidence="9">Multi-pass membrane protein</topology>
    </subcellularLocation>
</comment>
<evidence type="ECO:0000256" key="9">
    <source>
        <dbReference type="HAMAP-Rule" id="MF_00161"/>
    </source>
</evidence>
<keyword evidence="8 9" id="KW-0472">Membrane</keyword>
<dbReference type="PANTHER" id="PTHR33695">
    <property type="entry name" value="LIPOPROTEIN SIGNAL PEPTIDASE"/>
    <property type="match status" value="1"/>
</dbReference>
<dbReference type="PANTHER" id="PTHR33695:SF1">
    <property type="entry name" value="LIPOPROTEIN SIGNAL PEPTIDASE"/>
    <property type="match status" value="1"/>
</dbReference>
<comment type="pathway">
    <text evidence="9">Protein modification; lipoprotein biosynthesis (signal peptide cleavage).</text>
</comment>
<sequence length="186" mass="20481">MDNTGQVVSDATKQDVAAPARVNYARLWIIAAVVLILDQVSKLWIVNTVPPGASPYDGGLIAVIPGFFYIIHVYNDGAAWGMFSGYSYILGFLGAIALGAIFYFRQQLELYRPFVQVIFGLLIGGIVGNMIDRFAYGHVVDFLDFHFGSYRYPAFNIADSGITVGVALYVIASVIESFRDYRAKKS</sequence>
<comment type="similarity">
    <text evidence="1 9 10">Belongs to the peptidase A8 family.</text>
</comment>
<dbReference type="RefSeq" id="WP_189512200.1">
    <property type="nucleotide sequence ID" value="NZ_BMXG01000004.1"/>
</dbReference>
<comment type="caution">
    <text evidence="11">The sequence shown here is derived from an EMBL/GenBank/DDBJ whole genome shotgun (WGS) entry which is preliminary data.</text>
</comment>
<evidence type="ECO:0000256" key="1">
    <source>
        <dbReference type="ARBA" id="ARBA00006139"/>
    </source>
</evidence>
<dbReference type="AlphaFoldDB" id="A0A8J3DFG8"/>
<evidence type="ECO:0000313" key="11">
    <source>
        <dbReference type="EMBL" id="GHB95128.1"/>
    </source>
</evidence>
<keyword evidence="11" id="KW-0449">Lipoprotein</keyword>
<keyword evidence="6 9" id="KW-0378">Hydrolase</keyword>
<evidence type="ECO:0000256" key="7">
    <source>
        <dbReference type="ARBA" id="ARBA00022989"/>
    </source>
</evidence>
<comment type="function">
    <text evidence="9">This protein specifically catalyzes the removal of signal peptides from prolipoproteins.</text>
</comment>
<evidence type="ECO:0000256" key="3">
    <source>
        <dbReference type="ARBA" id="ARBA00022670"/>
    </source>
</evidence>